<reference evidence="2" key="1">
    <citation type="journal article" date="2020" name="Stud. Mycol.">
        <title>101 Dothideomycetes genomes: a test case for predicting lifestyles and emergence of pathogens.</title>
        <authorList>
            <person name="Haridas S."/>
            <person name="Albert R."/>
            <person name="Binder M."/>
            <person name="Bloem J."/>
            <person name="Labutti K."/>
            <person name="Salamov A."/>
            <person name="Andreopoulos B."/>
            <person name="Baker S."/>
            <person name="Barry K."/>
            <person name="Bills G."/>
            <person name="Bluhm B."/>
            <person name="Cannon C."/>
            <person name="Castanera R."/>
            <person name="Culley D."/>
            <person name="Daum C."/>
            <person name="Ezra D."/>
            <person name="Gonzalez J."/>
            <person name="Henrissat B."/>
            <person name="Kuo A."/>
            <person name="Liang C."/>
            <person name="Lipzen A."/>
            <person name="Lutzoni F."/>
            <person name="Magnuson J."/>
            <person name="Mondo S."/>
            <person name="Nolan M."/>
            <person name="Ohm R."/>
            <person name="Pangilinan J."/>
            <person name="Park H.-J."/>
            <person name="Ramirez L."/>
            <person name="Alfaro M."/>
            <person name="Sun H."/>
            <person name="Tritt A."/>
            <person name="Yoshinaga Y."/>
            <person name="Zwiers L.-H."/>
            <person name="Turgeon B."/>
            <person name="Goodwin S."/>
            <person name="Spatafora J."/>
            <person name="Crous P."/>
            <person name="Grigoriev I."/>
        </authorList>
    </citation>
    <scope>NUCLEOTIDE SEQUENCE</scope>
    <source>
        <strain evidence="2">SCOH1-5</strain>
    </source>
</reference>
<keyword evidence="3" id="KW-1185">Reference proteome</keyword>
<gene>
    <name evidence="2" type="ORF">CERZMDRAFT_94834</name>
</gene>
<dbReference type="GO" id="GO:0032259">
    <property type="term" value="P:methylation"/>
    <property type="evidence" value="ECO:0007669"/>
    <property type="project" value="InterPro"/>
</dbReference>
<evidence type="ECO:0000256" key="1">
    <source>
        <dbReference type="SAM" id="MobiDB-lite"/>
    </source>
</evidence>
<protein>
    <submittedName>
        <fullName evidence="2">Uncharacterized protein</fullName>
    </submittedName>
</protein>
<dbReference type="GO" id="GO:0003676">
    <property type="term" value="F:nucleic acid binding"/>
    <property type="evidence" value="ECO:0007669"/>
    <property type="project" value="InterPro"/>
</dbReference>
<accession>A0A6A6FQ52</accession>
<dbReference type="OrthoDB" id="3643017at2759"/>
<evidence type="ECO:0000313" key="3">
    <source>
        <dbReference type="Proteomes" id="UP000799539"/>
    </source>
</evidence>
<feature type="region of interest" description="Disordered" evidence="1">
    <location>
        <begin position="200"/>
        <end position="258"/>
    </location>
</feature>
<evidence type="ECO:0000313" key="2">
    <source>
        <dbReference type="EMBL" id="KAF2215424.1"/>
    </source>
</evidence>
<feature type="compositionally biased region" description="Polar residues" evidence="1">
    <location>
        <begin position="216"/>
        <end position="248"/>
    </location>
</feature>
<sequence length="324" mass="36249">MLSVQRPGDTVHDPVQWLRRPVSFSCVALQPADPPKLEQYFSPVCYRAGIGQSKWYGGAVFTKRQNKRVHEEPLRRNVPQQATGIRLQSRGDTLDAAVRSLRYKHKRELYVKKHANGGLSTMGGIPIVVNPPYNAPLSTPKHAVQETLSLSRGPLQPPFNDQHHFEIKKRSGTALSPSLLRSSTSQLPNSVKWSFEMSVPSTTRNGTRKLPESPLWHTSSAHGMSQSLSAREQTNPNTNYGKPISHSTSKPDAREVASCRVDKRARNKGKQRTRLIVRLKLRQKSEDTAPGLLSYQLCRDGVKDGMRPVVMSSHRVKEKRVGSV</sequence>
<dbReference type="InterPro" id="IPR002052">
    <property type="entry name" value="DNA_methylase_N6_adenine_CS"/>
</dbReference>
<feature type="compositionally biased region" description="Basic and acidic residues" evidence="1">
    <location>
        <begin position="249"/>
        <end position="258"/>
    </location>
</feature>
<dbReference type="Proteomes" id="UP000799539">
    <property type="component" value="Unassembled WGS sequence"/>
</dbReference>
<dbReference type="PROSITE" id="PS00092">
    <property type="entry name" value="N6_MTASE"/>
    <property type="match status" value="1"/>
</dbReference>
<dbReference type="AlphaFoldDB" id="A0A6A6FQ52"/>
<organism evidence="2 3">
    <name type="scientific">Cercospora zeae-maydis SCOH1-5</name>
    <dbReference type="NCBI Taxonomy" id="717836"/>
    <lineage>
        <taxon>Eukaryota</taxon>
        <taxon>Fungi</taxon>
        <taxon>Dikarya</taxon>
        <taxon>Ascomycota</taxon>
        <taxon>Pezizomycotina</taxon>
        <taxon>Dothideomycetes</taxon>
        <taxon>Dothideomycetidae</taxon>
        <taxon>Mycosphaerellales</taxon>
        <taxon>Mycosphaerellaceae</taxon>
        <taxon>Cercospora</taxon>
    </lineage>
</organism>
<proteinExistence type="predicted"/>
<dbReference type="GO" id="GO:0008168">
    <property type="term" value="F:methyltransferase activity"/>
    <property type="evidence" value="ECO:0007669"/>
    <property type="project" value="InterPro"/>
</dbReference>
<name>A0A6A6FQ52_9PEZI</name>
<dbReference type="EMBL" id="ML992666">
    <property type="protein sequence ID" value="KAF2215424.1"/>
    <property type="molecule type" value="Genomic_DNA"/>
</dbReference>